<evidence type="ECO:0000256" key="3">
    <source>
        <dbReference type="ARBA" id="ARBA00022984"/>
    </source>
</evidence>
<keyword evidence="6" id="KW-0998">Cell outer membrane</keyword>
<evidence type="ECO:0000256" key="2">
    <source>
        <dbReference type="ARBA" id="ARBA00022960"/>
    </source>
</evidence>
<keyword evidence="4" id="KW-0472">Membrane</keyword>
<dbReference type="PANTHER" id="PTHR38038:SF1">
    <property type="entry name" value="PENICILLIN-BINDING PROTEIN ACTIVATOR LPOA"/>
    <property type="match status" value="1"/>
</dbReference>
<dbReference type="GO" id="GO:0030234">
    <property type="term" value="F:enzyme regulator activity"/>
    <property type="evidence" value="ECO:0007669"/>
    <property type="project" value="TreeGrafter"/>
</dbReference>
<dbReference type="KEGG" id="mmt:Metme_4558"/>
<evidence type="ECO:0000256" key="1">
    <source>
        <dbReference type="ARBA" id="ARBA00022729"/>
    </source>
</evidence>
<dbReference type="GO" id="GO:0031241">
    <property type="term" value="C:periplasmic side of cell outer membrane"/>
    <property type="evidence" value="ECO:0007669"/>
    <property type="project" value="TreeGrafter"/>
</dbReference>
<keyword evidence="1" id="KW-0732">Signal</keyword>
<evidence type="ECO:0000256" key="4">
    <source>
        <dbReference type="ARBA" id="ARBA00023136"/>
    </source>
</evidence>
<dbReference type="Gene3D" id="1.25.40.650">
    <property type="match status" value="1"/>
</dbReference>
<dbReference type="Gene3D" id="3.40.50.2300">
    <property type="match status" value="2"/>
</dbReference>
<sequence>MSDSKFYFIMPRRYLACCIFAGVMLTACTPEPVRNRTHLEVRTQPRPQARRPVAPAVKSYGLADGQADRHLLSADTFLQDGDMQAARQEMDLINEAELSSEQRGKFNLLDGQIALSMGDAEHAMQKLKMVRPALLSAQDKINYYQSLAFANLLMGDVLQGVSARIRLGNLLRDPQQQQANISAIIDMLSVLPEEALQTRPQMANELSGWMSLAKILKQRNQPGFDVNSQIQQWQQDYPGHVANAGFLQAYLATPATASAQETVSEQEVQAEQSEAGMIAVLLPTSGAYAPAGKAIKVGLQAAYRLAASASPQLPLKFYDSAQDDVDSLYQQAVAEGAKQVIGPLVKEQIQALAYNANLSVPVLALNHVDNLSQDRLYQFGLSPIDEADALALKALHDGRQSALVLVPNTAQGERIGNYLASAWQNHGGTVAGIQSYDPRQHDIGAVLNQLISSSSYPSGQQPARALLLSANADAARELAPQLKYHQSSDLAVYAMPTIYSGSPNPVQDAELGSFEFCDMPWLFDGYFSGPLSQSALQNSLQGMPDSLSRLVALGVDAYNLLGHLEQLPVTSYVGATGQLSLDRENRVTRKLVCAQFKGGVPVASGYAE</sequence>
<dbReference type="PANTHER" id="PTHR38038">
    <property type="entry name" value="PENICILLIN-BINDING PROTEIN ACTIVATOR LPOA"/>
    <property type="match status" value="1"/>
</dbReference>
<dbReference type="SUPFAM" id="SSF53822">
    <property type="entry name" value="Periplasmic binding protein-like I"/>
    <property type="match status" value="1"/>
</dbReference>
<protein>
    <submittedName>
        <fullName evidence="8">LppC family lipoprotein</fullName>
    </submittedName>
</protein>
<dbReference type="AlphaFoldDB" id="G0A5P0"/>
<keyword evidence="9" id="KW-1185">Reference proteome</keyword>
<evidence type="ECO:0000256" key="6">
    <source>
        <dbReference type="ARBA" id="ARBA00023237"/>
    </source>
</evidence>
<accession>G0A5P0</accession>
<keyword evidence="7 8" id="KW-0449">Lipoprotein</keyword>
<evidence type="ECO:0000313" key="9">
    <source>
        <dbReference type="Proteomes" id="UP000008888"/>
    </source>
</evidence>
<reference evidence="8 9" key="1">
    <citation type="journal article" date="2011" name="J. Bacteriol.">
        <title>Complete Genome Sequence of the Aerobic Marine Methanotroph Methylomonas methanica MC09.</title>
        <authorList>
            <person name="Boden R."/>
            <person name="Cunliffe M."/>
            <person name="Scanlan J."/>
            <person name="Moussard H."/>
            <person name="Kits K.D."/>
            <person name="Klotz M.G."/>
            <person name="Jetten M.S."/>
            <person name="Vuilleumier S."/>
            <person name="Han J."/>
            <person name="Peters L."/>
            <person name="Mikhailova N."/>
            <person name="Teshima H."/>
            <person name="Tapia R."/>
            <person name="Kyrpides N."/>
            <person name="Ivanova N."/>
            <person name="Pagani I."/>
            <person name="Cheng J.F."/>
            <person name="Goodwin L."/>
            <person name="Han C."/>
            <person name="Hauser L."/>
            <person name="Land M.L."/>
            <person name="Lapidus A."/>
            <person name="Lucas S."/>
            <person name="Pitluck S."/>
            <person name="Woyke T."/>
            <person name="Stein L."/>
            <person name="Murrell J.C."/>
        </authorList>
    </citation>
    <scope>NUCLEOTIDE SEQUENCE [LARGE SCALE GENOMIC DNA]</scope>
    <source>
        <strain evidence="8 9">MC09</strain>
    </source>
</reference>
<dbReference type="PROSITE" id="PS51257">
    <property type="entry name" value="PROKAR_LIPOPROTEIN"/>
    <property type="match status" value="1"/>
</dbReference>
<organism evidence="8 9">
    <name type="scientific">Methylomonas methanica (strain DSM 25384 / MC09)</name>
    <dbReference type="NCBI Taxonomy" id="857087"/>
    <lineage>
        <taxon>Bacteria</taxon>
        <taxon>Pseudomonadati</taxon>
        <taxon>Pseudomonadota</taxon>
        <taxon>Gammaproteobacteria</taxon>
        <taxon>Methylococcales</taxon>
        <taxon>Methylococcaceae</taxon>
        <taxon>Methylomonas</taxon>
    </lineage>
</organism>
<dbReference type="EMBL" id="CP002738">
    <property type="protein sequence ID" value="AEG02897.1"/>
    <property type="molecule type" value="Genomic_DNA"/>
</dbReference>
<evidence type="ECO:0000256" key="5">
    <source>
        <dbReference type="ARBA" id="ARBA00023139"/>
    </source>
</evidence>
<dbReference type="InterPro" id="IPR028082">
    <property type="entry name" value="Peripla_BP_I"/>
</dbReference>
<dbReference type="GO" id="GO:0008360">
    <property type="term" value="P:regulation of cell shape"/>
    <property type="evidence" value="ECO:0007669"/>
    <property type="project" value="UniProtKB-KW"/>
</dbReference>
<dbReference type="Pfam" id="PF04348">
    <property type="entry name" value="LppC"/>
    <property type="match status" value="1"/>
</dbReference>
<dbReference type="Gene3D" id="1.25.40.10">
    <property type="entry name" value="Tetratricopeptide repeat domain"/>
    <property type="match status" value="1"/>
</dbReference>
<name>G0A5P0_METMM</name>
<proteinExistence type="predicted"/>
<gene>
    <name evidence="8" type="ordered locus">Metme_4558</name>
</gene>
<dbReference type="Proteomes" id="UP000008888">
    <property type="component" value="Chromosome"/>
</dbReference>
<evidence type="ECO:0000313" key="8">
    <source>
        <dbReference type="EMBL" id="AEG02897.1"/>
    </source>
</evidence>
<dbReference type="STRING" id="857087.Metme_4558"/>
<dbReference type="OrthoDB" id="6708821at2"/>
<dbReference type="CDD" id="cd06339">
    <property type="entry name" value="PBP1_YraM_LppC_lipoprotein-like"/>
    <property type="match status" value="1"/>
</dbReference>
<dbReference type="HOGENOM" id="CLU_026091_2_1_6"/>
<keyword evidence="2" id="KW-0133">Cell shape</keyword>
<keyword evidence="5" id="KW-0564">Palmitate</keyword>
<dbReference type="eggNOG" id="COG3107">
    <property type="taxonomic scope" value="Bacteria"/>
</dbReference>
<keyword evidence="3" id="KW-0573">Peptidoglycan synthesis</keyword>
<reference key="2">
    <citation type="submission" date="2011-05" db="EMBL/GenBank/DDBJ databases">
        <title>Complete genome sequence of the aerobic marine methanotroph Methylomonas methanica MC09.</title>
        <authorList>
            <person name="Boden R."/>
            <person name="Cunliffe M."/>
            <person name="Scanlan J."/>
            <person name="Moussard H."/>
            <person name="Kits K.D."/>
            <person name="Klotz M."/>
            <person name="Jetten M."/>
            <person name="Vuilleumier S."/>
            <person name="Han J."/>
            <person name="Peters L."/>
            <person name="Mikhailova N."/>
            <person name="Teshima H."/>
            <person name="Tapia R."/>
            <person name="Kyrpides N."/>
            <person name="Ivanova N."/>
            <person name="Pagani I."/>
            <person name="Cheng J.-F."/>
            <person name="Goodwin L."/>
            <person name="Han C."/>
            <person name="Hauser L."/>
            <person name="Land M."/>
            <person name="Lapidus A."/>
            <person name="Lucas S."/>
            <person name="Pitluck S."/>
            <person name="Woyke T."/>
            <person name="Stein L.Y."/>
            <person name="Murrell C."/>
        </authorList>
    </citation>
    <scope>NUCLEOTIDE SEQUENCE</scope>
    <source>
        <strain>MC09</strain>
    </source>
</reference>
<dbReference type="InterPro" id="IPR011990">
    <property type="entry name" value="TPR-like_helical_dom_sf"/>
</dbReference>
<dbReference type="GO" id="GO:0009252">
    <property type="term" value="P:peptidoglycan biosynthetic process"/>
    <property type="evidence" value="ECO:0007669"/>
    <property type="project" value="UniProtKB-KW"/>
</dbReference>
<evidence type="ECO:0000256" key="7">
    <source>
        <dbReference type="ARBA" id="ARBA00023288"/>
    </source>
</evidence>
<reference evidence="9" key="3">
    <citation type="submission" date="2011-05" db="EMBL/GenBank/DDBJ databases">
        <title>Complete sequence of Methylomonas methanica MC09.</title>
        <authorList>
            <consortium name="US DOE Joint Genome Institute"/>
            <person name="Lucas S."/>
            <person name="Han J."/>
            <person name="Lapidus A."/>
            <person name="Cheng J.-F."/>
            <person name="Goodwin L."/>
            <person name="Pitluck S."/>
            <person name="Peters L."/>
            <person name="Mikhailova N."/>
            <person name="Teshima H."/>
            <person name="Han C."/>
            <person name="Tapia R."/>
            <person name="Land M."/>
            <person name="Hauser L."/>
            <person name="Kyrpides N."/>
            <person name="Ivanova N."/>
            <person name="Pagani I."/>
            <person name="Stein L."/>
            <person name="Woyke T."/>
        </authorList>
    </citation>
    <scope>NUCLEOTIDE SEQUENCE [LARGE SCALE GENOMIC DNA]</scope>
    <source>
        <strain evidence="9">MC09</strain>
    </source>
</reference>
<dbReference type="InterPro" id="IPR007443">
    <property type="entry name" value="LpoA"/>
</dbReference>